<dbReference type="PANTHER" id="PTHR23415">
    <property type="entry name" value="CYCLIN-DEPENDENT KINASES REGULATORY SUBUNIT/60S RIBOSOME SUBUNIT BIOGENESIS PROTEIN NIP7"/>
    <property type="match status" value="1"/>
</dbReference>
<feature type="compositionally biased region" description="Basic and acidic residues" evidence="5">
    <location>
        <begin position="262"/>
        <end position="276"/>
    </location>
</feature>
<dbReference type="GO" id="GO:0051301">
    <property type="term" value="P:cell division"/>
    <property type="evidence" value="ECO:0007669"/>
    <property type="project" value="UniProtKB-UniRule"/>
</dbReference>
<evidence type="ECO:0000256" key="4">
    <source>
        <dbReference type="RuleBase" id="RU311113"/>
    </source>
</evidence>
<feature type="compositionally biased region" description="Basic and acidic residues" evidence="5">
    <location>
        <begin position="335"/>
        <end position="346"/>
    </location>
</feature>
<sequence>MQRNKHTSSSQIQQQQQQVQQRRSSANIELAGRSRSSSQQQQQQQSGASVAGGSYREIPGAPGRKRTRDGDGEVAGYLDDQASGDGAGASLSSQDLERHHQAKRQLLAARRQHEYDTAQASAAAKAQAQEHSREAPVVPLTQQQLLEKQQRDAALRKQRKIHAEELKQYNRLIDHIDYGQVYEDDTYEYRNVTLPKVMLRYLPRNLMERPDDKNSYVLRLLQESEWRHIGIKMSQYWVHYLCHAPEPHVLLFRRPVGTGERLKQEQKRKAAAEKAAEAAATVGASSSSSSSSQRQDARGVTSSSTTSRSVGGSQQQSSSSGSSRVAAAAVATTEATRENGIHRSRENTPPPAPKRSNADKPRE</sequence>
<dbReference type="OrthoDB" id="440676at2759"/>
<dbReference type="GO" id="GO:0016538">
    <property type="term" value="F:cyclin-dependent protein serine/threonine kinase regulator activity"/>
    <property type="evidence" value="ECO:0007669"/>
    <property type="project" value="InterPro"/>
</dbReference>
<feature type="compositionally biased region" description="Low complexity" evidence="5">
    <location>
        <begin position="8"/>
        <end position="54"/>
    </location>
</feature>
<gene>
    <name evidence="6" type="ORF">K457DRAFT_71887</name>
</gene>
<evidence type="ECO:0000256" key="2">
    <source>
        <dbReference type="ARBA" id="ARBA00022618"/>
    </source>
</evidence>
<dbReference type="Proteomes" id="UP000078512">
    <property type="component" value="Unassembled WGS sequence"/>
</dbReference>
<evidence type="ECO:0000256" key="5">
    <source>
        <dbReference type="SAM" id="MobiDB-lite"/>
    </source>
</evidence>
<reference evidence="6 7" key="1">
    <citation type="submission" date="2016-05" db="EMBL/GenBank/DDBJ databases">
        <title>Genome sequencing reveals origins of a unique bacterial endosymbiosis in the earliest lineages of terrestrial Fungi.</title>
        <authorList>
            <consortium name="DOE Joint Genome Institute"/>
            <person name="Uehling J."/>
            <person name="Gryganskyi A."/>
            <person name="Hameed K."/>
            <person name="Tschaplinski T."/>
            <person name="Misztal P."/>
            <person name="Wu S."/>
            <person name="Desiro A."/>
            <person name="Vande Pol N."/>
            <person name="Du Z.-Y."/>
            <person name="Zienkiewicz A."/>
            <person name="Zienkiewicz K."/>
            <person name="Morin E."/>
            <person name="Tisserant E."/>
            <person name="Splivallo R."/>
            <person name="Hainaut M."/>
            <person name="Henrissat B."/>
            <person name="Ohm R."/>
            <person name="Kuo A."/>
            <person name="Yan J."/>
            <person name="Lipzen A."/>
            <person name="Nolan M."/>
            <person name="Labutti K."/>
            <person name="Barry K."/>
            <person name="Goldstein A."/>
            <person name="Labbe J."/>
            <person name="Schadt C."/>
            <person name="Tuskan G."/>
            <person name="Grigoriev I."/>
            <person name="Martin F."/>
            <person name="Vilgalys R."/>
            <person name="Bonito G."/>
        </authorList>
    </citation>
    <scope>NUCLEOTIDE SEQUENCE [LARGE SCALE GENOMIC DNA]</scope>
    <source>
        <strain evidence="6 7">AG-77</strain>
    </source>
</reference>
<evidence type="ECO:0000256" key="3">
    <source>
        <dbReference type="ARBA" id="ARBA00023306"/>
    </source>
</evidence>
<feature type="compositionally biased region" description="Low complexity" evidence="5">
    <location>
        <begin position="277"/>
        <end position="334"/>
    </location>
</feature>
<feature type="region of interest" description="Disordered" evidence="5">
    <location>
        <begin position="262"/>
        <end position="363"/>
    </location>
</feature>
<dbReference type="Pfam" id="PF01111">
    <property type="entry name" value="CKS"/>
    <property type="match status" value="1"/>
</dbReference>
<dbReference type="STRING" id="1314771.A0A197K1U3"/>
<dbReference type="InterPro" id="IPR036858">
    <property type="entry name" value="Cyclin-dep_kinase_reg-sub_sf"/>
</dbReference>
<dbReference type="PRINTS" id="PR00296">
    <property type="entry name" value="CYCLINKINASE"/>
</dbReference>
<accession>A0A197K1U3</accession>
<feature type="compositionally biased region" description="Low complexity" evidence="5">
    <location>
        <begin position="78"/>
        <end position="94"/>
    </location>
</feature>
<keyword evidence="2 4" id="KW-0132">Cell division</keyword>
<protein>
    <recommendedName>
        <fullName evidence="4">Cyclin-dependent kinases regulatory subunit</fullName>
    </recommendedName>
</protein>
<dbReference type="PROSITE" id="PS00945">
    <property type="entry name" value="CKS_2"/>
    <property type="match status" value="1"/>
</dbReference>
<dbReference type="Gene3D" id="3.30.170.10">
    <property type="entry name" value="Cyclin-dependent kinase, regulatory subunit"/>
    <property type="match status" value="1"/>
</dbReference>
<dbReference type="InterPro" id="IPR000789">
    <property type="entry name" value="Cyclin-dep_kinase_reg-sub"/>
</dbReference>
<dbReference type="AlphaFoldDB" id="A0A197K1U3"/>
<evidence type="ECO:0000313" key="6">
    <source>
        <dbReference type="EMBL" id="OAQ31582.1"/>
    </source>
</evidence>
<proteinExistence type="inferred from homology"/>
<evidence type="ECO:0000313" key="7">
    <source>
        <dbReference type="Proteomes" id="UP000078512"/>
    </source>
</evidence>
<comment type="function">
    <text evidence="4">Binds to the catalytic subunit of the cyclin dependent kinases and is essential for their biological function.</text>
</comment>
<feature type="compositionally biased region" description="Low complexity" evidence="5">
    <location>
        <begin position="118"/>
        <end position="127"/>
    </location>
</feature>
<evidence type="ECO:0000256" key="1">
    <source>
        <dbReference type="ARBA" id="ARBA00007782"/>
    </source>
</evidence>
<organism evidence="6 7">
    <name type="scientific">Linnemannia elongata AG-77</name>
    <dbReference type="NCBI Taxonomy" id="1314771"/>
    <lineage>
        <taxon>Eukaryota</taxon>
        <taxon>Fungi</taxon>
        <taxon>Fungi incertae sedis</taxon>
        <taxon>Mucoromycota</taxon>
        <taxon>Mortierellomycotina</taxon>
        <taxon>Mortierellomycetes</taxon>
        <taxon>Mortierellales</taxon>
        <taxon>Mortierellaceae</taxon>
        <taxon>Linnemannia</taxon>
    </lineage>
</organism>
<keyword evidence="3 4" id="KW-0131">Cell cycle</keyword>
<feature type="region of interest" description="Disordered" evidence="5">
    <location>
        <begin position="1"/>
        <end position="137"/>
    </location>
</feature>
<dbReference type="SMART" id="SM01084">
    <property type="entry name" value="CKS"/>
    <property type="match status" value="1"/>
</dbReference>
<keyword evidence="7" id="KW-1185">Reference proteome</keyword>
<comment type="similarity">
    <text evidence="1 4">Belongs to the CKS family.</text>
</comment>
<name>A0A197K1U3_9FUNG</name>
<dbReference type="SUPFAM" id="SSF55637">
    <property type="entry name" value="Cell cycle regulatory proteins"/>
    <property type="match status" value="1"/>
</dbReference>
<dbReference type="EMBL" id="KV442029">
    <property type="protein sequence ID" value="OAQ31582.1"/>
    <property type="molecule type" value="Genomic_DNA"/>
</dbReference>